<reference evidence="1 2" key="1">
    <citation type="submission" date="2018-10" db="EMBL/GenBank/DDBJ databases">
        <title>Genome Sequence of Cohnella sp.</title>
        <authorList>
            <person name="Srinivasan S."/>
            <person name="Kim M.K."/>
        </authorList>
    </citation>
    <scope>NUCLEOTIDE SEQUENCE [LARGE SCALE GENOMIC DNA]</scope>
    <source>
        <strain evidence="1 2">18JY8-7</strain>
    </source>
</reference>
<name>A0A3G3JW26_9BACL</name>
<gene>
    <name evidence="1" type="ORF">EAV92_07655</name>
</gene>
<protein>
    <submittedName>
        <fullName evidence="1">Uncharacterized protein</fullName>
    </submittedName>
</protein>
<evidence type="ECO:0000313" key="1">
    <source>
        <dbReference type="EMBL" id="AYQ72453.1"/>
    </source>
</evidence>
<accession>A0A3G3JW26</accession>
<proteinExistence type="predicted"/>
<sequence length="112" mass="12671">MTKKTELIEFGMATVTPSGLKFQGRMFTNTKMIKNQWFLMSQLYGEWEVPVIFKPAAPDSIAILDIKGVEVASTVVVSQISDLDVKEAYFEAFNNLKTRLALQRNSLHDPED</sequence>
<dbReference type="AlphaFoldDB" id="A0A3G3JW26"/>
<organism evidence="1 2">
    <name type="scientific">Cohnella candidum</name>
    <dbReference type="NCBI Taxonomy" id="2674991"/>
    <lineage>
        <taxon>Bacteria</taxon>
        <taxon>Bacillati</taxon>
        <taxon>Bacillota</taxon>
        <taxon>Bacilli</taxon>
        <taxon>Bacillales</taxon>
        <taxon>Paenibacillaceae</taxon>
        <taxon>Cohnella</taxon>
    </lineage>
</organism>
<dbReference type="KEGG" id="coh:EAV92_07655"/>
<dbReference type="RefSeq" id="WP_123040513.1">
    <property type="nucleotide sequence ID" value="NZ_CP033433.1"/>
</dbReference>
<evidence type="ECO:0000313" key="2">
    <source>
        <dbReference type="Proteomes" id="UP000269097"/>
    </source>
</evidence>
<dbReference type="Proteomes" id="UP000269097">
    <property type="component" value="Chromosome"/>
</dbReference>
<dbReference type="EMBL" id="CP033433">
    <property type="protein sequence ID" value="AYQ72453.1"/>
    <property type="molecule type" value="Genomic_DNA"/>
</dbReference>
<keyword evidence="2" id="KW-1185">Reference proteome</keyword>